<keyword evidence="3" id="KW-1185">Reference proteome</keyword>
<dbReference type="SUPFAM" id="SSF51206">
    <property type="entry name" value="cAMP-binding domain-like"/>
    <property type="match status" value="1"/>
</dbReference>
<organism evidence="2 3">
    <name type="scientific">Roseateles agri</name>
    <dbReference type="NCBI Taxonomy" id="3098619"/>
    <lineage>
        <taxon>Bacteria</taxon>
        <taxon>Pseudomonadati</taxon>
        <taxon>Pseudomonadota</taxon>
        <taxon>Betaproteobacteria</taxon>
        <taxon>Burkholderiales</taxon>
        <taxon>Sphaerotilaceae</taxon>
        <taxon>Roseateles</taxon>
    </lineage>
</organism>
<dbReference type="PROSITE" id="PS50042">
    <property type="entry name" value="CNMP_BINDING_3"/>
    <property type="match status" value="1"/>
</dbReference>
<name>A0ABU5DLE9_9BURK</name>
<evidence type="ECO:0000313" key="3">
    <source>
        <dbReference type="Proteomes" id="UP001285263"/>
    </source>
</evidence>
<evidence type="ECO:0000259" key="1">
    <source>
        <dbReference type="PROSITE" id="PS50042"/>
    </source>
</evidence>
<dbReference type="Gene3D" id="1.10.10.10">
    <property type="entry name" value="Winged helix-like DNA-binding domain superfamily/Winged helix DNA-binding domain"/>
    <property type="match status" value="1"/>
</dbReference>
<reference evidence="2 3" key="1">
    <citation type="submission" date="2023-11" db="EMBL/GenBank/DDBJ databases">
        <title>Paucibacter sp. nov., isolated from fresh soil in Korea.</title>
        <authorList>
            <person name="Le N.T.T."/>
        </authorList>
    </citation>
    <scope>NUCLEOTIDE SEQUENCE [LARGE SCALE GENOMIC DNA]</scope>
    <source>
        <strain evidence="2 3">R3-3</strain>
    </source>
</reference>
<proteinExistence type="predicted"/>
<dbReference type="Gene3D" id="2.60.120.10">
    <property type="entry name" value="Jelly Rolls"/>
    <property type="match status" value="1"/>
</dbReference>
<dbReference type="InterPro" id="IPR018490">
    <property type="entry name" value="cNMP-bd_dom_sf"/>
</dbReference>
<dbReference type="InterPro" id="IPR036388">
    <property type="entry name" value="WH-like_DNA-bd_sf"/>
</dbReference>
<dbReference type="RefSeq" id="WP_320424438.1">
    <property type="nucleotide sequence ID" value="NZ_JAXCLA010000006.1"/>
</dbReference>
<dbReference type="EMBL" id="JAXCLA010000006">
    <property type="protein sequence ID" value="MDY0746505.1"/>
    <property type="molecule type" value="Genomic_DNA"/>
</dbReference>
<feature type="domain" description="Cyclic nucleotide-binding" evidence="1">
    <location>
        <begin position="1"/>
        <end position="87"/>
    </location>
</feature>
<dbReference type="InterPro" id="IPR014710">
    <property type="entry name" value="RmlC-like_jellyroll"/>
</dbReference>
<sequence length="242" mass="25910">MKLVQGLGHLAEGRHAKGTLIITEGAVLEEWILIDSGVVSLCARVAGMEVAVATLWRGDVIGWDSPLGREQARFDVRAMGEVRTLRLPAGQAPQIHAQMAAATEARLQQQIFMRLAGNGLQRLVSVLATLAAALTEAAQRLPPSLALPLVQGSLGDLSGLSRRQTWIYLGQLSQAGWVRTTRTRVLLDGLDAWLALPAEIEREGLACIATLELCTAALERLSRGTAEIRALTPVARSSASAR</sequence>
<comment type="caution">
    <text evidence="2">The sequence shown here is derived from an EMBL/GenBank/DDBJ whole genome shotgun (WGS) entry which is preliminary data.</text>
</comment>
<gene>
    <name evidence="2" type="ORF">SNE35_18475</name>
</gene>
<dbReference type="InterPro" id="IPR000595">
    <property type="entry name" value="cNMP-bd_dom"/>
</dbReference>
<dbReference type="Pfam" id="PF00027">
    <property type="entry name" value="cNMP_binding"/>
    <property type="match status" value="1"/>
</dbReference>
<dbReference type="Proteomes" id="UP001285263">
    <property type="component" value="Unassembled WGS sequence"/>
</dbReference>
<dbReference type="CDD" id="cd00038">
    <property type="entry name" value="CAP_ED"/>
    <property type="match status" value="1"/>
</dbReference>
<evidence type="ECO:0000313" key="2">
    <source>
        <dbReference type="EMBL" id="MDY0746505.1"/>
    </source>
</evidence>
<accession>A0ABU5DLE9</accession>
<protein>
    <submittedName>
        <fullName evidence="2">Cyclic nucleotide-binding domain-containing protein</fullName>
    </submittedName>
</protein>